<gene>
    <name evidence="2" type="ORF">GCM10022202_00600</name>
</gene>
<evidence type="ECO:0000313" key="3">
    <source>
        <dbReference type="Proteomes" id="UP001410795"/>
    </source>
</evidence>
<dbReference type="SUPFAM" id="SSF56112">
    <property type="entry name" value="Protein kinase-like (PK-like)"/>
    <property type="match status" value="1"/>
</dbReference>
<dbReference type="Gene3D" id="3.90.1200.10">
    <property type="match status" value="1"/>
</dbReference>
<accession>A0ABP7B1R7</accession>
<feature type="domain" description="Aminoglycoside phosphotransferase" evidence="1">
    <location>
        <begin position="110"/>
        <end position="181"/>
    </location>
</feature>
<evidence type="ECO:0000259" key="1">
    <source>
        <dbReference type="Pfam" id="PF01636"/>
    </source>
</evidence>
<protein>
    <submittedName>
        <fullName evidence="2">Phosphotransferase</fullName>
    </submittedName>
</protein>
<reference evidence="3" key="1">
    <citation type="journal article" date="2019" name="Int. J. Syst. Evol. Microbiol.">
        <title>The Global Catalogue of Microorganisms (GCM) 10K type strain sequencing project: providing services to taxonomists for standard genome sequencing and annotation.</title>
        <authorList>
            <consortium name="The Broad Institute Genomics Platform"/>
            <consortium name="The Broad Institute Genome Sequencing Center for Infectious Disease"/>
            <person name="Wu L."/>
            <person name="Ma J."/>
        </authorList>
    </citation>
    <scope>NUCLEOTIDE SEQUENCE [LARGE SCALE GENOMIC DNA]</scope>
    <source>
        <strain evidence="3">JCM 16546</strain>
    </source>
</reference>
<dbReference type="Pfam" id="PF01636">
    <property type="entry name" value="APH"/>
    <property type="match status" value="1"/>
</dbReference>
<dbReference type="EMBL" id="BAAAYV010000002">
    <property type="protein sequence ID" value="GAA3645266.1"/>
    <property type="molecule type" value="Genomic_DNA"/>
</dbReference>
<organism evidence="2 3">
    <name type="scientific">Microbacterium marinilacus</name>
    <dbReference type="NCBI Taxonomy" id="415209"/>
    <lineage>
        <taxon>Bacteria</taxon>
        <taxon>Bacillati</taxon>
        <taxon>Actinomycetota</taxon>
        <taxon>Actinomycetes</taxon>
        <taxon>Micrococcales</taxon>
        <taxon>Microbacteriaceae</taxon>
        <taxon>Microbacterium</taxon>
    </lineage>
</organism>
<sequence>MPSADEEMLSGGNTAPVVRVGDTVRRATGRWTPAVHRLLRLCEDADVPGVPRVRGVDGRHREILSFVPGAVLAEADPNVLWSREVLRAAARLLRRIHDAATPLAAAGLTWRLPPRELAEVVCHNDFAPYNLLVQDGELSGAIDFDFAAPGPRLWDVSYLAYRMAPFAEDAQGFDAARFGSADERAGELVAAYGMRWSADEVRAMAAERLQELASYTEGRAAVTGREDFVAHAAMYRRDAARLRG</sequence>
<dbReference type="RefSeq" id="WP_221857716.1">
    <property type="nucleotide sequence ID" value="NZ_BAAAYV010000002.1"/>
</dbReference>
<dbReference type="Proteomes" id="UP001410795">
    <property type="component" value="Unassembled WGS sequence"/>
</dbReference>
<evidence type="ECO:0000313" key="2">
    <source>
        <dbReference type="EMBL" id="GAA3645266.1"/>
    </source>
</evidence>
<dbReference type="InterPro" id="IPR011009">
    <property type="entry name" value="Kinase-like_dom_sf"/>
</dbReference>
<dbReference type="InterPro" id="IPR002575">
    <property type="entry name" value="Aminoglycoside_PTrfase"/>
</dbReference>
<keyword evidence="3" id="KW-1185">Reference proteome</keyword>
<proteinExistence type="predicted"/>
<comment type="caution">
    <text evidence="2">The sequence shown here is derived from an EMBL/GenBank/DDBJ whole genome shotgun (WGS) entry which is preliminary data.</text>
</comment>
<name>A0ABP7B1R7_9MICO</name>